<evidence type="ECO:0000256" key="3">
    <source>
        <dbReference type="ARBA" id="ARBA00022553"/>
    </source>
</evidence>
<dbReference type="InterPro" id="IPR035965">
    <property type="entry name" value="PAS-like_dom_sf"/>
</dbReference>
<dbReference type="PANTHER" id="PTHR43304">
    <property type="entry name" value="PHYTOCHROME-LIKE PROTEIN CPH1"/>
    <property type="match status" value="1"/>
</dbReference>
<feature type="domain" description="PAC" evidence="7">
    <location>
        <begin position="206"/>
        <end position="257"/>
    </location>
</feature>
<gene>
    <name evidence="8" type="ORF">GCM10007383_03510</name>
</gene>
<dbReference type="InterPro" id="IPR000014">
    <property type="entry name" value="PAS"/>
</dbReference>
<reference evidence="8" key="2">
    <citation type="submission" date="2020-09" db="EMBL/GenBank/DDBJ databases">
        <authorList>
            <person name="Sun Q."/>
            <person name="Kim S."/>
        </authorList>
    </citation>
    <scope>NUCLEOTIDE SEQUENCE</scope>
    <source>
        <strain evidence="8">KCTC 12113</strain>
    </source>
</reference>
<keyword evidence="4" id="KW-0808">Transferase</keyword>
<evidence type="ECO:0000256" key="1">
    <source>
        <dbReference type="ARBA" id="ARBA00000085"/>
    </source>
</evidence>
<keyword evidence="3" id="KW-0597">Phosphoprotein</keyword>
<evidence type="ECO:0000259" key="7">
    <source>
        <dbReference type="PROSITE" id="PS50113"/>
    </source>
</evidence>
<dbReference type="InterPro" id="IPR052162">
    <property type="entry name" value="Sensor_kinase/Photoreceptor"/>
</dbReference>
<protein>
    <recommendedName>
        <fullName evidence="2">histidine kinase</fullName>
        <ecNumber evidence="2">2.7.13.3</ecNumber>
    </recommendedName>
</protein>
<evidence type="ECO:0000313" key="8">
    <source>
        <dbReference type="EMBL" id="GGW22912.1"/>
    </source>
</evidence>
<sequence length="616" mass="70486">MFRNTPVIINQFLLKQLPKATALIDRDFKVVFASDKWVEEFNLSTRDILNENIQDLLGLNSDQWINAVLGCFKGKTSDSFQENYTTIEHGTRWFQWDMLPWYNEDENIIGAIIQAEDITLHANNEQKLEQLQFILKETVEIGKIGNWEYKQSQDIFTSCSMINTILEIEENSKLTLDEYIEFYKIGYNRNTLSMAIFSAMENKRAWNEKLQLITAKGNQRWVNVSGKPLYNSGKYVGIIGIVQDITDYVLKEHQTKTSEHLLKTLINNIPLQIYIKDTESKKILANRMELDHCGISNEIDIIGKDDFDIYDKELAQKYRNEDLEVMISQTPMINKELRHKNPDGSSSYFLSSKIPLKGTNGETTGLVGITMDISEIKQKEKDLKNLINVTSLQNKKLLNFAHIISHNLRSHSANFSMLLEFLIAEQEEAERQKIVGMLTDASNNLMETLHTLNDIVTINSESATSKVEVDLNIQVNKVLNNLNSLLEENKATVITDIPIGTRIHVIPSYLNNILTQIISNSIRYKKPNVNPLIKLGLSYVQNYTVLSIEDNGLGLDMKKYGEKLFGMYKTFHDNQDTKGLGLFIVKNQIETMDGKVNAHSQVGEGTTLNLYFNEEN</sequence>
<dbReference type="InterPro" id="IPR036890">
    <property type="entry name" value="HATPase_C_sf"/>
</dbReference>
<dbReference type="Gene3D" id="3.30.450.20">
    <property type="entry name" value="PAS domain"/>
    <property type="match status" value="3"/>
</dbReference>
<comment type="catalytic activity">
    <reaction evidence="1">
        <text>ATP + protein L-histidine = ADP + protein N-phospho-L-histidine.</text>
        <dbReference type="EC" id="2.7.13.3"/>
    </reaction>
</comment>
<dbReference type="GO" id="GO:0004673">
    <property type="term" value="F:protein histidine kinase activity"/>
    <property type="evidence" value="ECO:0007669"/>
    <property type="project" value="UniProtKB-EC"/>
</dbReference>
<dbReference type="Pfam" id="PF13426">
    <property type="entry name" value="PAS_9"/>
    <property type="match status" value="1"/>
</dbReference>
<evidence type="ECO:0000256" key="2">
    <source>
        <dbReference type="ARBA" id="ARBA00012438"/>
    </source>
</evidence>
<dbReference type="SUPFAM" id="SSF55785">
    <property type="entry name" value="PYP-like sensor domain (PAS domain)"/>
    <property type="match status" value="3"/>
</dbReference>
<dbReference type="InterPro" id="IPR004358">
    <property type="entry name" value="Sig_transdc_His_kin-like_C"/>
</dbReference>
<accession>A0A918IMQ9</accession>
<keyword evidence="9" id="KW-1185">Reference proteome</keyword>
<dbReference type="SUPFAM" id="SSF55874">
    <property type="entry name" value="ATPase domain of HSP90 chaperone/DNA topoisomerase II/histidine kinase"/>
    <property type="match status" value="1"/>
</dbReference>
<dbReference type="SMART" id="SM00387">
    <property type="entry name" value="HATPase_c"/>
    <property type="match status" value="1"/>
</dbReference>
<dbReference type="InterPro" id="IPR013656">
    <property type="entry name" value="PAS_4"/>
</dbReference>
<dbReference type="SMART" id="SM00086">
    <property type="entry name" value="PAC"/>
    <property type="match status" value="3"/>
</dbReference>
<name>A0A918IMQ9_9FLAO</name>
<feature type="domain" description="PAC" evidence="7">
    <location>
        <begin position="333"/>
        <end position="385"/>
    </location>
</feature>
<keyword evidence="5" id="KW-0418">Kinase</keyword>
<dbReference type="PRINTS" id="PR00344">
    <property type="entry name" value="BCTRLSENSOR"/>
</dbReference>
<dbReference type="PROSITE" id="PS50109">
    <property type="entry name" value="HIS_KIN"/>
    <property type="match status" value="1"/>
</dbReference>
<dbReference type="RefSeq" id="WP_026813521.1">
    <property type="nucleotide sequence ID" value="NZ_BMWP01000002.1"/>
</dbReference>
<feature type="domain" description="Histidine kinase" evidence="6">
    <location>
        <begin position="403"/>
        <end position="616"/>
    </location>
</feature>
<dbReference type="InterPro" id="IPR003594">
    <property type="entry name" value="HATPase_dom"/>
</dbReference>
<dbReference type="EC" id="2.7.13.3" evidence="2"/>
<evidence type="ECO:0000256" key="5">
    <source>
        <dbReference type="ARBA" id="ARBA00022777"/>
    </source>
</evidence>
<dbReference type="Proteomes" id="UP000634668">
    <property type="component" value="Unassembled WGS sequence"/>
</dbReference>
<dbReference type="PANTHER" id="PTHR43304:SF1">
    <property type="entry name" value="PAC DOMAIN-CONTAINING PROTEIN"/>
    <property type="match status" value="1"/>
</dbReference>
<evidence type="ECO:0000259" key="6">
    <source>
        <dbReference type="PROSITE" id="PS50109"/>
    </source>
</evidence>
<dbReference type="NCBIfam" id="TIGR00229">
    <property type="entry name" value="sensory_box"/>
    <property type="match status" value="2"/>
</dbReference>
<dbReference type="CDD" id="cd00130">
    <property type="entry name" value="PAS"/>
    <property type="match status" value="1"/>
</dbReference>
<proteinExistence type="predicted"/>
<dbReference type="InterPro" id="IPR000700">
    <property type="entry name" value="PAS-assoc_C"/>
</dbReference>
<dbReference type="PROSITE" id="PS50113">
    <property type="entry name" value="PAC"/>
    <property type="match status" value="2"/>
</dbReference>
<evidence type="ECO:0000313" key="9">
    <source>
        <dbReference type="Proteomes" id="UP000634668"/>
    </source>
</evidence>
<dbReference type="Pfam" id="PF02518">
    <property type="entry name" value="HATPase_c"/>
    <property type="match status" value="1"/>
</dbReference>
<comment type="caution">
    <text evidence="8">The sequence shown here is derived from an EMBL/GenBank/DDBJ whole genome shotgun (WGS) entry which is preliminary data.</text>
</comment>
<reference evidence="8" key="1">
    <citation type="journal article" date="2014" name="Int. J. Syst. Evol. Microbiol.">
        <title>Complete genome sequence of Corynebacterium casei LMG S-19264T (=DSM 44701T), isolated from a smear-ripened cheese.</title>
        <authorList>
            <consortium name="US DOE Joint Genome Institute (JGI-PGF)"/>
            <person name="Walter F."/>
            <person name="Albersmeier A."/>
            <person name="Kalinowski J."/>
            <person name="Ruckert C."/>
        </authorList>
    </citation>
    <scope>NUCLEOTIDE SEQUENCE</scope>
    <source>
        <strain evidence="8">KCTC 12113</strain>
    </source>
</reference>
<dbReference type="Pfam" id="PF08448">
    <property type="entry name" value="PAS_4"/>
    <property type="match status" value="2"/>
</dbReference>
<dbReference type="InterPro" id="IPR001610">
    <property type="entry name" value="PAC"/>
</dbReference>
<dbReference type="EMBL" id="BMWP01000002">
    <property type="protein sequence ID" value="GGW22912.1"/>
    <property type="molecule type" value="Genomic_DNA"/>
</dbReference>
<evidence type="ECO:0000256" key="4">
    <source>
        <dbReference type="ARBA" id="ARBA00022679"/>
    </source>
</evidence>
<organism evidence="8 9">
    <name type="scientific">Arenibacter certesii</name>
    <dbReference type="NCBI Taxonomy" id="228955"/>
    <lineage>
        <taxon>Bacteria</taxon>
        <taxon>Pseudomonadati</taxon>
        <taxon>Bacteroidota</taxon>
        <taxon>Flavobacteriia</taxon>
        <taxon>Flavobacteriales</taxon>
        <taxon>Flavobacteriaceae</taxon>
        <taxon>Arenibacter</taxon>
    </lineage>
</organism>
<dbReference type="AlphaFoldDB" id="A0A918IMQ9"/>
<dbReference type="Gene3D" id="3.30.565.10">
    <property type="entry name" value="Histidine kinase-like ATPase, C-terminal domain"/>
    <property type="match status" value="1"/>
</dbReference>
<dbReference type="InterPro" id="IPR005467">
    <property type="entry name" value="His_kinase_dom"/>
</dbReference>